<gene>
    <name evidence="4" type="ORF">EDX97_10955</name>
</gene>
<dbReference type="PROSITE" id="PS50977">
    <property type="entry name" value="HTH_TETR_2"/>
    <property type="match status" value="1"/>
</dbReference>
<evidence type="ECO:0000259" key="3">
    <source>
        <dbReference type="PROSITE" id="PS50977"/>
    </source>
</evidence>
<dbReference type="Proteomes" id="UP000276568">
    <property type="component" value="Unassembled WGS sequence"/>
</dbReference>
<comment type="caution">
    <text evidence="4">The sequence shown here is derived from an EMBL/GenBank/DDBJ whole genome shotgun (WGS) entry which is preliminary data.</text>
</comment>
<dbReference type="GO" id="GO:0003677">
    <property type="term" value="F:DNA binding"/>
    <property type="evidence" value="ECO:0007669"/>
    <property type="project" value="UniProtKB-UniRule"/>
</dbReference>
<sequence length="105" mass="12916">MTKKLDRRTAYTRMVIKESLYKLLEKKHLSEITVKELCAQADINRTTFYRNYMDIYDLYEQLEEELTEQAFADGDIQKDRYKLLELIYENQTFYREFFDSRLESR</sequence>
<organism evidence="4 5">
    <name type="scientific">Absicoccus porci</name>
    <dbReference type="NCBI Taxonomy" id="2486576"/>
    <lineage>
        <taxon>Bacteria</taxon>
        <taxon>Bacillati</taxon>
        <taxon>Bacillota</taxon>
        <taxon>Erysipelotrichia</taxon>
        <taxon>Erysipelotrichales</taxon>
        <taxon>Erysipelotrichaceae</taxon>
        <taxon>Absicoccus</taxon>
    </lineage>
</organism>
<feature type="DNA-binding region" description="H-T-H motif" evidence="2">
    <location>
        <begin position="33"/>
        <end position="52"/>
    </location>
</feature>
<dbReference type="Gene3D" id="1.10.357.10">
    <property type="entry name" value="Tetracycline Repressor, domain 2"/>
    <property type="match status" value="1"/>
</dbReference>
<reference evidence="4 5" key="1">
    <citation type="submission" date="2018-11" db="EMBL/GenBank/DDBJ databases">
        <title>Clostridium sp. nov., a member of the family Erysipelotrichaceae isolated from pig faeces.</title>
        <authorList>
            <person name="Chang Y.-H."/>
        </authorList>
    </citation>
    <scope>NUCLEOTIDE SEQUENCE [LARGE SCALE GENOMIC DNA]</scope>
    <source>
        <strain evidence="4 5">YH-panp20</strain>
    </source>
</reference>
<accession>A0A3N0HYD7</accession>
<evidence type="ECO:0000256" key="1">
    <source>
        <dbReference type="ARBA" id="ARBA00023125"/>
    </source>
</evidence>
<dbReference type="InterPro" id="IPR001647">
    <property type="entry name" value="HTH_TetR"/>
</dbReference>
<dbReference type="InterPro" id="IPR009057">
    <property type="entry name" value="Homeodomain-like_sf"/>
</dbReference>
<dbReference type="RefSeq" id="WP_128521189.1">
    <property type="nucleotide sequence ID" value="NZ_RJQC01000005.1"/>
</dbReference>
<feature type="domain" description="HTH tetR-type" evidence="3">
    <location>
        <begin position="10"/>
        <end position="70"/>
    </location>
</feature>
<keyword evidence="1 2" id="KW-0238">DNA-binding</keyword>
<evidence type="ECO:0000256" key="2">
    <source>
        <dbReference type="PROSITE-ProRule" id="PRU00335"/>
    </source>
</evidence>
<name>A0A3N0HYD7_9FIRM</name>
<protein>
    <recommendedName>
        <fullName evidence="3">HTH tetR-type domain-containing protein</fullName>
    </recommendedName>
</protein>
<dbReference type="EMBL" id="RJQC01000005">
    <property type="protein sequence ID" value="RNM29142.1"/>
    <property type="molecule type" value="Genomic_DNA"/>
</dbReference>
<keyword evidence="5" id="KW-1185">Reference proteome</keyword>
<evidence type="ECO:0000313" key="4">
    <source>
        <dbReference type="EMBL" id="RNM29142.1"/>
    </source>
</evidence>
<proteinExistence type="predicted"/>
<dbReference type="AlphaFoldDB" id="A0A3N0HYD7"/>
<dbReference type="OrthoDB" id="9810250at2"/>
<dbReference type="SUPFAM" id="SSF46689">
    <property type="entry name" value="Homeodomain-like"/>
    <property type="match status" value="1"/>
</dbReference>
<evidence type="ECO:0000313" key="5">
    <source>
        <dbReference type="Proteomes" id="UP000276568"/>
    </source>
</evidence>